<organism evidence="2 3">
    <name type="scientific">Agrocybe pediades</name>
    <dbReference type="NCBI Taxonomy" id="84607"/>
    <lineage>
        <taxon>Eukaryota</taxon>
        <taxon>Fungi</taxon>
        <taxon>Dikarya</taxon>
        <taxon>Basidiomycota</taxon>
        <taxon>Agaricomycotina</taxon>
        <taxon>Agaricomycetes</taxon>
        <taxon>Agaricomycetidae</taxon>
        <taxon>Agaricales</taxon>
        <taxon>Agaricineae</taxon>
        <taxon>Strophariaceae</taxon>
        <taxon>Agrocybe</taxon>
    </lineage>
</organism>
<accession>A0A8H4VQW4</accession>
<dbReference type="AlphaFoldDB" id="A0A8H4VQW4"/>
<reference evidence="2 3" key="1">
    <citation type="submission" date="2019-12" db="EMBL/GenBank/DDBJ databases">
        <authorList>
            <person name="Floudas D."/>
            <person name="Bentzer J."/>
            <person name="Ahren D."/>
            <person name="Johansson T."/>
            <person name="Persson P."/>
            <person name="Tunlid A."/>
        </authorList>
    </citation>
    <scope>NUCLEOTIDE SEQUENCE [LARGE SCALE GENOMIC DNA]</scope>
    <source>
        <strain evidence="2 3">CBS 102.39</strain>
    </source>
</reference>
<dbReference type="Proteomes" id="UP000521872">
    <property type="component" value="Unassembled WGS sequence"/>
</dbReference>
<proteinExistence type="predicted"/>
<feature type="compositionally biased region" description="Pro residues" evidence="1">
    <location>
        <begin position="21"/>
        <end position="33"/>
    </location>
</feature>
<evidence type="ECO:0000313" key="2">
    <source>
        <dbReference type="EMBL" id="KAF4616769.1"/>
    </source>
</evidence>
<evidence type="ECO:0000256" key="1">
    <source>
        <dbReference type="SAM" id="MobiDB-lite"/>
    </source>
</evidence>
<evidence type="ECO:0000313" key="3">
    <source>
        <dbReference type="Proteomes" id="UP000521872"/>
    </source>
</evidence>
<name>A0A8H4VQW4_9AGAR</name>
<feature type="region of interest" description="Disordered" evidence="1">
    <location>
        <begin position="13"/>
        <end position="94"/>
    </location>
</feature>
<comment type="caution">
    <text evidence="2">The sequence shown here is derived from an EMBL/GenBank/DDBJ whole genome shotgun (WGS) entry which is preliminary data.</text>
</comment>
<feature type="compositionally biased region" description="Acidic residues" evidence="1">
    <location>
        <begin position="75"/>
        <end position="90"/>
    </location>
</feature>
<sequence>MLCLHCCSFSQSSTGCCQGAGPPPPPPPPPPPTHTTTKTTPRPPTRTPTPTTTPTPENTTTKPPATPTPIPTTSDSDDDFGFNTETDTDSDTFFVTPSLSIPSFSPIGTFRAGTSSIPGFPNLQTSLPNQARGRDKGGSWLVVGFSVVVAAVFF</sequence>
<feature type="compositionally biased region" description="Pro residues" evidence="1">
    <location>
        <begin position="41"/>
        <end position="53"/>
    </location>
</feature>
<dbReference type="EMBL" id="JAACJL010000031">
    <property type="protein sequence ID" value="KAF4616769.1"/>
    <property type="molecule type" value="Genomic_DNA"/>
</dbReference>
<gene>
    <name evidence="2" type="ORF">D9613_008931</name>
</gene>
<protein>
    <submittedName>
        <fullName evidence="2">Uncharacterized protein</fullName>
    </submittedName>
</protein>
<feature type="compositionally biased region" description="Low complexity" evidence="1">
    <location>
        <begin position="54"/>
        <end position="63"/>
    </location>
</feature>
<keyword evidence="3" id="KW-1185">Reference proteome</keyword>